<keyword evidence="6 13" id="KW-0812">Transmembrane</keyword>
<evidence type="ECO:0000256" key="5">
    <source>
        <dbReference type="ARBA" id="ARBA00022617"/>
    </source>
</evidence>
<evidence type="ECO:0000256" key="12">
    <source>
        <dbReference type="ARBA" id="ARBA00037975"/>
    </source>
</evidence>
<comment type="subcellular location">
    <subcellularLocation>
        <location evidence="2">Cell membrane</location>
        <topology evidence="2">Multi-pass membrane protein</topology>
    </subcellularLocation>
</comment>
<dbReference type="Pfam" id="PF01292">
    <property type="entry name" value="Ni_hydr_CYTB"/>
    <property type="match status" value="1"/>
</dbReference>
<feature type="domain" description="Cytochrome b561 bacterial/Ni-hydrogenase" evidence="14">
    <location>
        <begin position="6"/>
        <end position="174"/>
    </location>
</feature>
<evidence type="ECO:0000256" key="10">
    <source>
        <dbReference type="ARBA" id="ARBA00023004"/>
    </source>
</evidence>
<evidence type="ECO:0000259" key="14">
    <source>
        <dbReference type="Pfam" id="PF01292"/>
    </source>
</evidence>
<dbReference type="PANTHER" id="PTHR30529:SF7">
    <property type="entry name" value="CYTOCHROME B561 BACTERIAL_NI-HYDROGENASE DOMAIN-CONTAINING PROTEIN"/>
    <property type="match status" value="1"/>
</dbReference>
<evidence type="ECO:0000313" key="15">
    <source>
        <dbReference type="EMBL" id="GLS89341.1"/>
    </source>
</evidence>
<proteinExistence type="inferred from homology"/>
<keyword evidence="16" id="KW-1185">Reference proteome</keyword>
<dbReference type="InterPro" id="IPR052168">
    <property type="entry name" value="Cytochrome_b561_oxidase"/>
</dbReference>
<accession>A0ABQ6DX71</accession>
<keyword evidence="7" id="KW-0479">Metal-binding</keyword>
<evidence type="ECO:0000256" key="11">
    <source>
        <dbReference type="ARBA" id="ARBA00023136"/>
    </source>
</evidence>
<keyword evidence="8" id="KW-0249">Electron transport</keyword>
<dbReference type="InterPro" id="IPR011577">
    <property type="entry name" value="Cyt_b561_bac/Ni-Hgenase"/>
</dbReference>
<evidence type="ECO:0000256" key="8">
    <source>
        <dbReference type="ARBA" id="ARBA00022982"/>
    </source>
</evidence>
<dbReference type="PANTHER" id="PTHR30529">
    <property type="entry name" value="CYTOCHROME B561"/>
    <property type="match status" value="1"/>
</dbReference>
<feature type="transmembrane region" description="Helical" evidence="13">
    <location>
        <begin position="42"/>
        <end position="63"/>
    </location>
</feature>
<gene>
    <name evidence="15" type="ORF">GCM10007916_04080</name>
</gene>
<evidence type="ECO:0000256" key="4">
    <source>
        <dbReference type="ARBA" id="ARBA00022475"/>
    </source>
</evidence>
<sequence length="178" mass="19436">MNTNLSKMTILLHWLTGLTFILVLCLGLYFDYLPKGPEKGEIIGLHKSFGAILFVVALIRLCWRFKEGSITSIAKLTRMQSILATSIHHLLLLATMLMPISGITMSISGGRGLSVFGQDIVAGGGDKIEWLGSISHTIHTGAVNVILLILFLHVAGAVKHQFIDKDGTISRMLGNFHK</sequence>
<dbReference type="InterPro" id="IPR016174">
    <property type="entry name" value="Di-haem_cyt_TM"/>
</dbReference>
<evidence type="ECO:0000256" key="2">
    <source>
        <dbReference type="ARBA" id="ARBA00004651"/>
    </source>
</evidence>
<evidence type="ECO:0000256" key="3">
    <source>
        <dbReference type="ARBA" id="ARBA00022448"/>
    </source>
</evidence>
<evidence type="ECO:0000256" key="1">
    <source>
        <dbReference type="ARBA" id="ARBA00001970"/>
    </source>
</evidence>
<evidence type="ECO:0000256" key="6">
    <source>
        <dbReference type="ARBA" id="ARBA00022692"/>
    </source>
</evidence>
<evidence type="ECO:0000313" key="16">
    <source>
        <dbReference type="Proteomes" id="UP001157353"/>
    </source>
</evidence>
<keyword evidence="3" id="KW-0813">Transport</keyword>
<feature type="transmembrane region" description="Helical" evidence="13">
    <location>
        <begin position="138"/>
        <end position="158"/>
    </location>
</feature>
<dbReference type="RefSeq" id="WP_284202460.1">
    <property type="nucleotide sequence ID" value="NZ_BSPQ01000001.1"/>
</dbReference>
<evidence type="ECO:0000256" key="13">
    <source>
        <dbReference type="SAM" id="Phobius"/>
    </source>
</evidence>
<dbReference type="Proteomes" id="UP001157353">
    <property type="component" value="Unassembled WGS sequence"/>
</dbReference>
<evidence type="ECO:0000256" key="7">
    <source>
        <dbReference type="ARBA" id="ARBA00022723"/>
    </source>
</evidence>
<feature type="transmembrane region" description="Helical" evidence="13">
    <location>
        <begin position="83"/>
        <end position="107"/>
    </location>
</feature>
<comment type="similarity">
    <text evidence="12">Belongs to the cytochrome b561 family.</text>
</comment>
<evidence type="ECO:0000256" key="9">
    <source>
        <dbReference type="ARBA" id="ARBA00022989"/>
    </source>
</evidence>
<protein>
    <submittedName>
        <fullName evidence="15">Cytochrome b</fullName>
    </submittedName>
</protein>
<keyword evidence="11 13" id="KW-0472">Membrane</keyword>
<comment type="cofactor">
    <cofactor evidence="1">
        <name>heme b</name>
        <dbReference type="ChEBI" id="CHEBI:60344"/>
    </cofactor>
</comment>
<dbReference type="EMBL" id="BSPQ01000001">
    <property type="protein sequence ID" value="GLS89341.1"/>
    <property type="molecule type" value="Genomic_DNA"/>
</dbReference>
<feature type="transmembrane region" description="Helical" evidence="13">
    <location>
        <begin position="12"/>
        <end position="30"/>
    </location>
</feature>
<comment type="caution">
    <text evidence="15">The sequence shown here is derived from an EMBL/GenBank/DDBJ whole genome shotgun (WGS) entry which is preliminary data.</text>
</comment>
<keyword evidence="5" id="KW-0349">Heme</keyword>
<dbReference type="SUPFAM" id="SSF81342">
    <property type="entry name" value="Transmembrane di-heme cytochromes"/>
    <property type="match status" value="1"/>
</dbReference>
<keyword evidence="10" id="KW-0408">Iron</keyword>
<name>A0ABQ6DX71_9GAMM</name>
<dbReference type="Gene3D" id="1.20.950.20">
    <property type="entry name" value="Transmembrane di-heme cytochromes, Chain C"/>
    <property type="match status" value="1"/>
</dbReference>
<reference evidence="16" key="1">
    <citation type="journal article" date="2019" name="Int. J. Syst. Evol. Microbiol.">
        <title>The Global Catalogue of Microorganisms (GCM) 10K type strain sequencing project: providing services to taxonomists for standard genome sequencing and annotation.</title>
        <authorList>
            <consortium name="The Broad Institute Genomics Platform"/>
            <consortium name="The Broad Institute Genome Sequencing Center for Infectious Disease"/>
            <person name="Wu L."/>
            <person name="Ma J."/>
        </authorList>
    </citation>
    <scope>NUCLEOTIDE SEQUENCE [LARGE SCALE GENOMIC DNA]</scope>
    <source>
        <strain evidence="16">NBRC 103166</strain>
    </source>
</reference>
<keyword evidence="9 13" id="KW-1133">Transmembrane helix</keyword>
<organism evidence="15 16">
    <name type="scientific">Psychromonas marina</name>
    <dbReference type="NCBI Taxonomy" id="88364"/>
    <lineage>
        <taxon>Bacteria</taxon>
        <taxon>Pseudomonadati</taxon>
        <taxon>Pseudomonadota</taxon>
        <taxon>Gammaproteobacteria</taxon>
        <taxon>Alteromonadales</taxon>
        <taxon>Psychromonadaceae</taxon>
        <taxon>Psychromonas</taxon>
    </lineage>
</organism>
<keyword evidence="4" id="KW-1003">Cell membrane</keyword>